<dbReference type="AlphaFoldDB" id="A0A343JE41"/>
<keyword evidence="3" id="KW-0804">Transcription</keyword>
<organism evidence="5 6">
    <name type="scientific">Clostridium isatidis</name>
    <dbReference type="NCBI Taxonomy" id="182773"/>
    <lineage>
        <taxon>Bacteria</taxon>
        <taxon>Bacillati</taxon>
        <taxon>Bacillota</taxon>
        <taxon>Clostridia</taxon>
        <taxon>Eubacteriales</taxon>
        <taxon>Clostridiaceae</taxon>
        <taxon>Clostridium</taxon>
    </lineage>
</organism>
<keyword evidence="2" id="KW-0238">DNA-binding</keyword>
<dbReference type="OrthoDB" id="9802328at2"/>
<dbReference type="SUPFAM" id="SSF46785">
    <property type="entry name" value="Winged helix' DNA-binding domain"/>
    <property type="match status" value="1"/>
</dbReference>
<name>A0A343JE41_9CLOT</name>
<evidence type="ECO:0000313" key="5">
    <source>
        <dbReference type="EMBL" id="ASW43799.1"/>
    </source>
</evidence>
<gene>
    <name evidence="5" type="ORF">BEN51_09980</name>
</gene>
<dbReference type="PROSITE" id="PS50949">
    <property type="entry name" value="HTH_GNTR"/>
    <property type="match status" value="1"/>
</dbReference>
<dbReference type="RefSeq" id="WP_119865933.1">
    <property type="nucleotide sequence ID" value="NZ_CP016786.1"/>
</dbReference>
<keyword evidence="1" id="KW-0805">Transcription regulation</keyword>
<dbReference type="SMART" id="SM00345">
    <property type="entry name" value="HTH_GNTR"/>
    <property type="match status" value="1"/>
</dbReference>
<evidence type="ECO:0000256" key="2">
    <source>
        <dbReference type="ARBA" id="ARBA00023125"/>
    </source>
</evidence>
<dbReference type="Proteomes" id="UP000264883">
    <property type="component" value="Chromosome"/>
</dbReference>
<sequence>MILKIDFDSEIPIYMQIKNQVIEGIARGEIKFGEELPSVRALAEDIGVNMHTVNKSYTMLKDEGYIKIDRRKGAIVSLNLDISAEKFNKEFNENLYFYMAQCFNRKINIEEVKKKMDNIYMEFVNKENK</sequence>
<dbReference type="Gene3D" id="1.10.10.10">
    <property type="entry name" value="Winged helix-like DNA-binding domain superfamily/Winged helix DNA-binding domain"/>
    <property type="match status" value="1"/>
</dbReference>
<proteinExistence type="predicted"/>
<evidence type="ECO:0000313" key="6">
    <source>
        <dbReference type="Proteomes" id="UP000264883"/>
    </source>
</evidence>
<dbReference type="GO" id="GO:0003700">
    <property type="term" value="F:DNA-binding transcription factor activity"/>
    <property type="evidence" value="ECO:0007669"/>
    <property type="project" value="InterPro"/>
</dbReference>
<dbReference type="InterPro" id="IPR036390">
    <property type="entry name" value="WH_DNA-bd_sf"/>
</dbReference>
<accession>A0A343JE41</accession>
<dbReference type="PANTHER" id="PTHR38445:SF12">
    <property type="entry name" value="GNTR-FAMILY TRANSCRIPTIONAL REGULATOR"/>
    <property type="match status" value="1"/>
</dbReference>
<evidence type="ECO:0000256" key="3">
    <source>
        <dbReference type="ARBA" id="ARBA00023163"/>
    </source>
</evidence>
<feature type="domain" description="HTH gntR-type" evidence="4">
    <location>
        <begin position="11"/>
        <end position="79"/>
    </location>
</feature>
<dbReference type="Pfam" id="PF00392">
    <property type="entry name" value="GntR"/>
    <property type="match status" value="1"/>
</dbReference>
<dbReference type="GO" id="GO:0003677">
    <property type="term" value="F:DNA binding"/>
    <property type="evidence" value="ECO:0007669"/>
    <property type="project" value="UniProtKB-KW"/>
</dbReference>
<evidence type="ECO:0000259" key="4">
    <source>
        <dbReference type="PROSITE" id="PS50949"/>
    </source>
</evidence>
<dbReference type="CDD" id="cd07377">
    <property type="entry name" value="WHTH_GntR"/>
    <property type="match status" value="1"/>
</dbReference>
<dbReference type="PANTHER" id="PTHR38445">
    <property type="entry name" value="HTH-TYPE TRANSCRIPTIONAL REPRESSOR YTRA"/>
    <property type="match status" value="1"/>
</dbReference>
<keyword evidence="6" id="KW-1185">Reference proteome</keyword>
<protein>
    <submittedName>
        <fullName evidence="5">GntR family transcriptional regulator</fullName>
    </submittedName>
</protein>
<dbReference type="InterPro" id="IPR036388">
    <property type="entry name" value="WH-like_DNA-bd_sf"/>
</dbReference>
<dbReference type="EMBL" id="CP016786">
    <property type="protein sequence ID" value="ASW43799.1"/>
    <property type="molecule type" value="Genomic_DNA"/>
</dbReference>
<dbReference type="InterPro" id="IPR000524">
    <property type="entry name" value="Tscrpt_reg_HTH_GntR"/>
</dbReference>
<dbReference type="KEGG" id="cia:BEN51_09980"/>
<reference evidence="5 6" key="1">
    <citation type="submission" date="2016-08" db="EMBL/GenBank/DDBJ databases">
        <title>Complete Genome Sequence Of The Indigo Reducing Clostridium isatidis DSM15098.</title>
        <authorList>
            <person name="Little G.T."/>
            <person name="Minton N.P."/>
        </authorList>
    </citation>
    <scope>NUCLEOTIDE SEQUENCE [LARGE SCALE GENOMIC DNA]</scope>
    <source>
        <strain evidence="5 6">DSM 15098</strain>
    </source>
</reference>
<evidence type="ECO:0000256" key="1">
    <source>
        <dbReference type="ARBA" id="ARBA00023015"/>
    </source>
</evidence>